<name>A0A9E7G1E3_9LILI</name>
<gene>
    <name evidence="1" type="ORF">MUK42_21088</name>
</gene>
<dbReference type="Proteomes" id="UP001055439">
    <property type="component" value="Chromosome 5"/>
</dbReference>
<evidence type="ECO:0000313" key="1">
    <source>
        <dbReference type="EMBL" id="URE03789.1"/>
    </source>
</evidence>
<dbReference type="OrthoDB" id="185373at2759"/>
<reference evidence="1" key="1">
    <citation type="submission" date="2022-05" db="EMBL/GenBank/DDBJ databases">
        <title>The Musa troglodytarum L. genome provides insights into the mechanism of non-climacteric behaviour and enrichment of carotenoids.</title>
        <authorList>
            <person name="Wang J."/>
        </authorList>
    </citation>
    <scope>NUCLEOTIDE SEQUENCE</scope>
    <source>
        <tissue evidence="1">Leaf</tissue>
    </source>
</reference>
<proteinExistence type="predicted"/>
<accession>A0A9E7G1E3</accession>
<keyword evidence="2" id="KW-1185">Reference proteome</keyword>
<dbReference type="EMBL" id="CP097507">
    <property type="protein sequence ID" value="URE03789.1"/>
    <property type="molecule type" value="Genomic_DNA"/>
</dbReference>
<dbReference type="AlphaFoldDB" id="A0A9E7G1E3"/>
<protein>
    <submittedName>
        <fullName evidence="1">Uncharacterized protein</fullName>
    </submittedName>
</protein>
<sequence>MHLFWVWNGLFPSNIRSELGILLMMKAQTRRLPVENLEGSKGLGDVANAHHDLDQSDGVYRSILRDGVFAESAVVTVELKILRCCLLASELCEIWRAQCWTTDIKMMVWYYKAIDDDTTLRNETSFRMRGNQGAT</sequence>
<evidence type="ECO:0000313" key="2">
    <source>
        <dbReference type="Proteomes" id="UP001055439"/>
    </source>
</evidence>
<organism evidence="1 2">
    <name type="scientific">Musa troglodytarum</name>
    <name type="common">fe'i banana</name>
    <dbReference type="NCBI Taxonomy" id="320322"/>
    <lineage>
        <taxon>Eukaryota</taxon>
        <taxon>Viridiplantae</taxon>
        <taxon>Streptophyta</taxon>
        <taxon>Embryophyta</taxon>
        <taxon>Tracheophyta</taxon>
        <taxon>Spermatophyta</taxon>
        <taxon>Magnoliopsida</taxon>
        <taxon>Liliopsida</taxon>
        <taxon>Zingiberales</taxon>
        <taxon>Musaceae</taxon>
        <taxon>Musa</taxon>
    </lineage>
</organism>